<evidence type="ECO:0000256" key="8">
    <source>
        <dbReference type="ARBA" id="ARBA00030685"/>
    </source>
</evidence>
<protein>
    <recommendedName>
        <fullName evidence="5">Porphobilinogen deaminase</fullName>
        <ecNumber evidence="4">2.5.1.61</ecNumber>
    </recommendedName>
    <alternativeName>
        <fullName evidence="9">Hydroxymethylbilane synthase</fullName>
    </alternativeName>
    <alternativeName>
        <fullName evidence="8">Pre-uroporphyrinogen synthase</fullName>
    </alternativeName>
</protein>
<dbReference type="InterPro" id="IPR000860">
    <property type="entry name" value="HemC"/>
</dbReference>
<keyword evidence="6" id="KW-0808">Transferase</keyword>
<comment type="function">
    <text evidence="1">Tetrapolymerization of the monopyrrole PBG into the hydroxymethylbilane pre-uroporphyrinogen in several discrete steps.</text>
</comment>
<comment type="catalytic activity">
    <reaction evidence="10">
        <text>4 porphobilinogen + H2O = hydroxymethylbilane + 4 NH4(+)</text>
        <dbReference type="Rhea" id="RHEA:13185"/>
        <dbReference type="ChEBI" id="CHEBI:15377"/>
        <dbReference type="ChEBI" id="CHEBI:28938"/>
        <dbReference type="ChEBI" id="CHEBI:57845"/>
        <dbReference type="ChEBI" id="CHEBI:58126"/>
        <dbReference type="EC" id="2.5.1.61"/>
    </reaction>
</comment>
<evidence type="ECO:0000256" key="3">
    <source>
        <dbReference type="ARBA" id="ARBA00005638"/>
    </source>
</evidence>
<dbReference type="Proteomes" id="UP000315283">
    <property type="component" value="Unassembled WGS sequence"/>
</dbReference>
<evidence type="ECO:0000256" key="4">
    <source>
        <dbReference type="ARBA" id="ARBA00012655"/>
    </source>
</evidence>
<organism evidence="12 13">
    <name type="scientific">SAR86 cluster bacterium</name>
    <dbReference type="NCBI Taxonomy" id="2030880"/>
    <lineage>
        <taxon>Bacteria</taxon>
        <taxon>Pseudomonadati</taxon>
        <taxon>Pseudomonadota</taxon>
        <taxon>Gammaproteobacteria</taxon>
        <taxon>SAR86 cluster</taxon>
    </lineage>
</organism>
<comment type="pathway">
    <text evidence="2">Porphyrin-containing compound metabolism; protoporphyrin-IX biosynthesis; coproporphyrinogen-III from 5-aminolevulinate: step 2/4.</text>
</comment>
<gene>
    <name evidence="12" type="ORF">EVA97_03640</name>
</gene>
<evidence type="ECO:0000256" key="7">
    <source>
        <dbReference type="ARBA" id="ARBA00023244"/>
    </source>
</evidence>
<evidence type="ECO:0000256" key="5">
    <source>
        <dbReference type="ARBA" id="ARBA00016519"/>
    </source>
</evidence>
<comment type="similarity">
    <text evidence="3">Belongs to the HMBS family.</text>
</comment>
<sequence>LIFREETNFNEEMILGTSSLRRQLQAKHHLNAKNIVNLSGNVDTRLEKLHRGEYDCIILAKAGLERLGLLDELSYQEMTWSTASGQGFLGIEILNDLSDEIDHSLVHSLNEQQSHLGRWVSIEREILDELDASCNSAISIKTEIHPKFELGSSTKELIHSGVIYGKEKYISFLGTTVKETVNDIKKQDGIQLLNEHN</sequence>
<dbReference type="GO" id="GO:0006782">
    <property type="term" value="P:protoporphyrinogen IX biosynthetic process"/>
    <property type="evidence" value="ECO:0007669"/>
    <property type="project" value="UniProtKB-UniPathway"/>
</dbReference>
<dbReference type="PANTHER" id="PTHR11557">
    <property type="entry name" value="PORPHOBILINOGEN DEAMINASE"/>
    <property type="match status" value="1"/>
</dbReference>
<evidence type="ECO:0000256" key="2">
    <source>
        <dbReference type="ARBA" id="ARBA00004735"/>
    </source>
</evidence>
<proteinExistence type="inferred from homology"/>
<reference evidence="12 13" key="1">
    <citation type="submission" date="2019-02" db="EMBL/GenBank/DDBJ databases">
        <title>Prokaryotic population dynamics and viral predation in marine succession experiment using metagenomics: the confinement effect.</title>
        <authorList>
            <person name="Haro-Moreno J.M."/>
            <person name="Rodriguez-Valera F."/>
            <person name="Lopez-Perez M."/>
        </authorList>
    </citation>
    <scope>NUCLEOTIDE SEQUENCE [LARGE SCALE GENOMIC DNA]</scope>
    <source>
        <strain evidence="12">MED-G164</strain>
    </source>
</reference>
<evidence type="ECO:0000256" key="9">
    <source>
        <dbReference type="ARBA" id="ARBA00033064"/>
    </source>
</evidence>
<dbReference type="GO" id="GO:0005737">
    <property type="term" value="C:cytoplasm"/>
    <property type="evidence" value="ECO:0007669"/>
    <property type="project" value="TreeGrafter"/>
</dbReference>
<feature type="non-terminal residue" evidence="12">
    <location>
        <position position="1"/>
    </location>
</feature>
<dbReference type="Pfam" id="PF01379">
    <property type="entry name" value="Porphobil_deam"/>
    <property type="match status" value="1"/>
</dbReference>
<evidence type="ECO:0000256" key="1">
    <source>
        <dbReference type="ARBA" id="ARBA00002869"/>
    </source>
</evidence>
<accession>A0A520N3A2</accession>
<evidence type="ECO:0000256" key="6">
    <source>
        <dbReference type="ARBA" id="ARBA00022679"/>
    </source>
</evidence>
<evidence type="ECO:0000256" key="10">
    <source>
        <dbReference type="ARBA" id="ARBA00048169"/>
    </source>
</evidence>
<dbReference type="SUPFAM" id="SSF53850">
    <property type="entry name" value="Periplasmic binding protein-like II"/>
    <property type="match status" value="1"/>
</dbReference>
<dbReference type="PANTHER" id="PTHR11557:SF0">
    <property type="entry name" value="PORPHOBILINOGEN DEAMINASE"/>
    <property type="match status" value="1"/>
</dbReference>
<dbReference type="AlphaFoldDB" id="A0A520N3A2"/>
<feature type="domain" description="Porphobilinogen deaminase N-terminal" evidence="11">
    <location>
        <begin position="8"/>
        <end position="96"/>
    </location>
</feature>
<dbReference type="Gene3D" id="3.40.190.10">
    <property type="entry name" value="Periplasmic binding protein-like II"/>
    <property type="match status" value="1"/>
</dbReference>
<dbReference type="InterPro" id="IPR022417">
    <property type="entry name" value="Porphobilin_deaminase_N"/>
</dbReference>
<keyword evidence="7" id="KW-0627">Porphyrin biosynthesis</keyword>
<name>A0A520N3A2_9GAMM</name>
<dbReference type="UniPathway" id="UPA00251">
    <property type="reaction ID" value="UER00319"/>
</dbReference>
<evidence type="ECO:0000259" key="11">
    <source>
        <dbReference type="Pfam" id="PF01379"/>
    </source>
</evidence>
<evidence type="ECO:0000313" key="12">
    <source>
        <dbReference type="EMBL" id="RZO27869.1"/>
    </source>
</evidence>
<dbReference type="EC" id="2.5.1.61" evidence="4"/>
<dbReference type="EMBL" id="SHBJ01000026">
    <property type="protein sequence ID" value="RZO27869.1"/>
    <property type="molecule type" value="Genomic_DNA"/>
</dbReference>
<dbReference type="PRINTS" id="PR00151">
    <property type="entry name" value="PORPHBDMNASE"/>
</dbReference>
<comment type="caution">
    <text evidence="12">The sequence shown here is derived from an EMBL/GenBank/DDBJ whole genome shotgun (WGS) entry which is preliminary data.</text>
</comment>
<dbReference type="GO" id="GO:0004418">
    <property type="term" value="F:hydroxymethylbilane synthase activity"/>
    <property type="evidence" value="ECO:0007669"/>
    <property type="project" value="UniProtKB-EC"/>
</dbReference>
<evidence type="ECO:0000313" key="13">
    <source>
        <dbReference type="Proteomes" id="UP000315283"/>
    </source>
</evidence>